<sequence>MEQHTIRRLPHDVLCMIFQQLDLKSKLQSERVCKEWHMILRQPRASLRARIRVSAEQLGLWRRRKNTAPHQATLRLCPRLTRWLAIRKQVITGLEIDAADVLLVRHKTGWLEGQTAFWEGLLRGLEPLHCDVFITSACGGTFGITSFARLGWSVCDELRAADLAKQNAFQ</sequence>
<dbReference type="InterPro" id="IPR001810">
    <property type="entry name" value="F-box_dom"/>
</dbReference>
<dbReference type="SUPFAM" id="SSF81383">
    <property type="entry name" value="F-box domain"/>
    <property type="match status" value="1"/>
</dbReference>
<evidence type="ECO:0000259" key="1">
    <source>
        <dbReference type="PROSITE" id="PS50181"/>
    </source>
</evidence>
<dbReference type="EMBL" id="JALJOQ010000002">
    <property type="protein sequence ID" value="KAK9813895.1"/>
    <property type="molecule type" value="Genomic_DNA"/>
</dbReference>
<evidence type="ECO:0000313" key="3">
    <source>
        <dbReference type="Proteomes" id="UP001465755"/>
    </source>
</evidence>
<dbReference type="Gene3D" id="1.20.1280.50">
    <property type="match status" value="1"/>
</dbReference>
<dbReference type="InterPro" id="IPR036047">
    <property type="entry name" value="F-box-like_dom_sf"/>
</dbReference>
<keyword evidence="3" id="KW-1185">Reference proteome</keyword>
<proteinExistence type="predicted"/>
<dbReference type="SMART" id="SM00256">
    <property type="entry name" value="FBOX"/>
    <property type="match status" value="1"/>
</dbReference>
<dbReference type="Pfam" id="PF12937">
    <property type="entry name" value="F-box-like"/>
    <property type="match status" value="1"/>
</dbReference>
<protein>
    <recommendedName>
        <fullName evidence="1">F-box domain-containing protein</fullName>
    </recommendedName>
</protein>
<dbReference type="AlphaFoldDB" id="A0AAW1PVS5"/>
<gene>
    <name evidence="2" type="ORF">WJX73_003681</name>
</gene>
<dbReference type="Proteomes" id="UP001465755">
    <property type="component" value="Unassembled WGS sequence"/>
</dbReference>
<accession>A0AAW1PVS5</accession>
<organism evidence="2 3">
    <name type="scientific">Symbiochloris irregularis</name>
    <dbReference type="NCBI Taxonomy" id="706552"/>
    <lineage>
        <taxon>Eukaryota</taxon>
        <taxon>Viridiplantae</taxon>
        <taxon>Chlorophyta</taxon>
        <taxon>core chlorophytes</taxon>
        <taxon>Trebouxiophyceae</taxon>
        <taxon>Trebouxiales</taxon>
        <taxon>Trebouxiaceae</taxon>
        <taxon>Symbiochloris</taxon>
    </lineage>
</organism>
<feature type="domain" description="F-box" evidence="1">
    <location>
        <begin position="3"/>
        <end position="51"/>
    </location>
</feature>
<name>A0AAW1PVS5_9CHLO</name>
<reference evidence="2 3" key="1">
    <citation type="journal article" date="2024" name="Nat. Commun.">
        <title>Phylogenomics reveals the evolutionary origins of lichenization in chlorophyte algae.</title>
        <authorList>
            <person name="Puginier C."/>
            <person name="Libourel C."/>
            <person name="Otte J."/>
            <person name="Skaloud P."/>
            <person name="Haon M."/>
            <person name="Grisel S."/>
            <person name="Petersen M."/>
            <person name="Berrin J.G."/>
            <person name="Delaux P.M."/>
            <person name="Dal Grande F."/>
            <person name="Keller J."/>
        </authorList>
    </citation>
    <scope>NUCLEOTIDE SEQUENCE [LARGE SCALE GENOMIC DNA]</scope>
    <source>
        <strain evidence="2 3">SAG 2036</strain>
    </source>
</reference>
<dbReference type="PROSITE" id="PS50181">
    <property type="entry name" value="FBOX"/>
    <property type="match status" value="1"/>
</dbReference>
<comment type="caution">
    <text evidence="2">The sequence shown here is derived from an EMBL/GenBank/DDBJ whole genome shotgun (WGS) entry which is preliminary data.</text>
</comment>
<evidence type="ECO:0000313" key="2">
    <source>
        <dbReference type="EMBL" id="KAK9813895.1"/>
    </source>
</evidence>
<dbReference type="CDD" id="cd09917">
    <property type="entry name" value="F-box_SF"/>
    <property type="match status" value="1"/>
</dbReference>